<evidence type="ECO:0000313" key="13">
    <source>
        <dbReference type="EMBL" id="AKF07014.1"/>
    </source>
</evidence>
<evidence type="ECO:0000256" key="9">
    <source>
        <dbReference type="ARBA" id="ARBA00023049"/>
    </source>
</evidence>
<dbReference type="Gene3D" id="3.30.2010.10">
    <property type="entry name" value="Metalloproteases ('zincins'), catalytic domain"/>
    <property type="match status" value="1"/>
</dbReference>
<organism evidence="13 14">
    <name type="scientific">Sandaracinus amylolyticus</name>
    <dbReference type="NCBI Taxonomy" id="927083"/>
    <lineage>
        <taxon>Bacteria</taxon>
        <taxon>Pseudomonadati</taxon>
        <taxon>Myxococcota</taxon>
        <taxon>Polyangia</taxon>
        <taxon>Polyangiales</taxon>
        <taxon>Sandaracinaceae</taxon>
        <taxon>Sandaracinus</taxon>
    </lineage>
</organism>
<keyword evidence="6" id="KW-0378">Hydrolase</keyword>
<feature type="transmembrane region" description="Helical" evidence="11">
    <location>
        <begin position="292"/>
        <end position="311"/>
    </location>
</feature>
<dbReference type="PANTHER" id="PTHR43221:SF2">
    <property type="entry name" value="PROTEASE HTPX HOMOLOG"/>
    <property type="match status" value="1"/>
</dbReference>
<evidence type="ECO:0000256" key="7">
    <source>
        <dbReference type="ARBA" id="ARBA00022833"/>
    </source>
</evidence>
<keyword evidence="2" id="KW-1003">Cell membrane</keyword>
<dbReference type="GO" id="GO:0046872">
    <property type="term" value="F:metal ion binding"/>
    <property type="evidence" value="ECO:0007669"/>
    <property type="project" value="UniProtKB-KW"/>
</dbReference>
<dbReference type="STRING" id="927083.DB32_004163"/>
<dbReference type="OrthoDB" id="15218at2"/>
<evidence type="ECO:0000256" key="2">
    <source>
        <dbReference type="ARBA" id="ARBA00022475"/>
    </source>
</evidence>
<name>A0A0F6SFI7_9BACT</name>
<dbReference type="GO" id="GO:0004222">
    <property type="term" value="F:metalloendopeptidase activity"/>
    <property type="evidence" value="ECO:0007669"/>
    <property type="project" value="InterPro"/>
</dbReference>
<dbReference type="GO" id="GO:0006508">
    <property type="term" value="P:proteolysis"/>
    <property type="evidence" value="ECO:0007669"/>
    <property type="project" value="UniProtKB-KW"/>
</dbReference>
<keyword evidence="7" id="KW-0862">Zinc</keyword>
<evidence type="ECO:0000313" key="14">
    <source>
        <dbReference type="Proteomes" id="UP000034883"/>
    </source>
</evidence>
<accession>A0A0F6SFI7</accession>
<dbReference type="AlphaFoldDB" id="A0A0F6SFI7"/>
<feature type="transmembrane region" description="Helical" evidence="11">
    <location>
        <begin position="383"/>
        <end position="402"/>
    </location>
</feature>
<dbReference type="Proteomes" id="UP000034883">
    <property type="component" value="Chromosome"/>
</dbReference>
<feature type="domain" description="Peptidase M48" evidence="12">
    <location>
        <begin position="219"/>
        <end position="365"/>
    </location>
</feature>
<feature type="transmembrane region" description="Helical" evidence="11">
    <location>
        <begin position="160"/>
        <end position="182"/>
    </location>
</feature>
<dbReference type="PANTHER" id="PTHR43221">
    <property type="entry name" value="PROTEASE HTPX"/>
    <property type="match status" value="1"/>
</dbReference>
<evidence type="ECO:0000256" key="11">
    <source>
        <dbReference type="SAM" id="Phobius"/>
    </source>
</evidence>
<dbReference type="RefSeq" id="WP_053234325.1">
    <property type="nucleotide sequence ID" value="NZ_CP011125.1"/>
</dbReference>
<evidence type="ECO:0000256" key="6">
    <source>
        <dbReference type="ARBA" id="ARBA00022801"/>
    </source>
</evidence>
<evidence type="ECO:0000256" key="1">
    <source>
        <dbReference type="ARBA" id="ARBA00001947"/>
    </source>
</evidence>
<feature type="transmembrane region" description="Helical" evidence="11">
    <location>
        <begin position="268"/>
        <end position="286"/>
    </location>
</feature>
<keyword evidence="10 11" id="KW-0472">Membrane</keyword>
<reference evidence="13 14" key="1">
    <citation type="submission" date="2015-03" db="EMBL/GenBank/DDBJ databases">
        <title>Genome assembly of Sandaracinus amylolyticus DSM 53668.</title>
        <authorList>
            <person name="Sharma G."/>
            <person name="Subramanian S."/>
        </authorList>
    </citation>
    <scope>NUCLEOTIDE SEQUENCE [LARGE SCALE GENOMIC DNA]</scope>
    <source>
        <strain evidence="13 14">DSM 53668</strain>
    </source>
</reference>
<evidence type="ECO:0000256" key="5">
    <source>
        <dbReference type="ARBA" id="ARBA00022723"/>
    </source>
</evidence>
<dbReference type="InterPro" id="IPR001915">
    <property type="entry name" value="Peptidase_M48"/>
</dbReference>
<feature type="transmembrane region" description="Helical" evidence="11">
    <location>
        <begin position="57"/>
        <end position="76"/>
    </location>
</feature>
<keyword evidence="5" id="KW-0479">Metal-binding</keyword>
<keyword evidence="8 11" id="KW-1133">Transmembrane helix</keyword>
<keyword evidence="4 11" id="KW-0812">Transmembrane</keyword>
<dbReference type="Pfam" id="PF01435">
    <property type="entry name" value="Peptidase_M48"/>
    <property type="match status" value="1"/>
</dbReference>
<dbReference type="EMBL" id="CP011125">
    <property type="protein sequence ID" value="AKF07014.1"/>
    <property type="molecule type" value="Genomic_DNA"/>
</dbReference>
<evidence type="ECO:0000256" key="10">
    <source>
        <dbReference type="ARBA" id="ARBA00023136"/>
    </source>
</evidence>
<dbReference type="KEGG" id="samy:DB32_004163"/>
<feature type="transmembrane region" description="Helical" evidence="11">
    <location>
        <begin position="88"/>
        <end position="111"/>
    </location>
</feature>
<keyword evidence="3" id="KW-0645">Protease</keyword>
<keyword evidence="14" id="KW-1185">Reference proteome</keyword>
<evidence type="ECO:0000259" key="12">
    <source>
        <dbReference type="Pfam" id="PF01435"/>
    </source>
</evidence>
<evidence type="ECO:0000256" key="3">
    <source>
        <dbReference type="ARBA" id="ARBA00022670"/>
    </source>
</evidence>
<comment type="cofactor">
    <cofactor evidence="1">
        <name>Zn(2+)</name>
        <dbReference type="ChEBI" id="CHEBI:29105"/>
    </cofactor>
</comment>
<feature type="transmembrane region" description="Helical" evidence="11">
    <location>
        <begin position="131"/>
        <end position="148"/>
    </location>
</feature>
<evidence type="ECO:0000256" key="4">
    <source>
        <dbReference type="ARBA" id="ARBA00022692"/>
    </source>
</evidence>
<sequence length="531" mass="56538">MGEVIPIEEALARPIGSLVLCALVPLFTAWVMWVVLVRRLPDDRREEARAVAPFRSAAFVVGIVQIQLAWMLGATALGPRFVDAPGTIAAELFGAVCAIVAFCAGGVGRLIEERSRTWRDVRETIALRLRIVPFVGGPIVAAGLASRLPVVDGDAVRWEVVALAFVVVALGAMFGGLALSVATRAMVPASDSVRAIALAAAEAEGVRLAGVLRMPTTRLANAAAIPWARTMIVTDRIVALLTPSELRAVLAHEAGHLSEGPWVASARLGTAITLIFVLTTGVRIGSALHPDGALIAIALGIVIAVPGILLVRRLARRMEERADARARSTSGSAALADALTKIHEDARAPMTTGARRVHPDLYDRLVACGRDPGPRPAPPRTRVGTIVGLAIGAGLVTTFLLVEHVTAIAIDDAPLAGDAWTRLRIDPWDSTAMLASAWETRRDEDLDRAARELDLAAWMGAPRANVLELEAELAAARGDCASARARFDEALRERSRVAYDDPWRPLELGGWHLPPTLVTECGYGADDPPRE</sequence>
<gene>
    <name evidence="13" type="ORF">DB32_004163</name>
</gene>
<keyword evidence="9" id="KW-0482">Metalloprotease</keyword>
<feature type="transmembrane region" description="Helical" evidence="11">
    <location>
        <begin position="15"/>
        <end position="36"/>
    </location>
</feature>
<evidence type="ECO:0000256" key="8">
    <source>
        <dbReference type="ARBA" id="ARBA00022989"/>
    </source>
</evidence>
<proteinExistence type="predicted"/>
<dbReference type="InterPro" id="IPR050083">
    <property type="entry name" value="HtpX_protease"/>
</dbReference>
<protein>
    <recommendedName>
        <fullName evidence="12">Peptidase M48 domain-containing protein</fullName>
    </recommendedName>
</protein>